<comment type="caution">
    <text evidence="1">The sequence shown here is derived from an EMBL/GenBank/DDBJ whole genome shotgun (WGS) entry which is preliminary data.</text>
</comment>
<dbReference type="AlphaFoldDB" id="A0A9D1X7F7"/>
<evidence type="ECO:0000313" key="2">
    <source>
        <dbReference type="Proteomes" id="UP000886805"/>
    </source>
</evidence>
<sequence length="295" mass="33913">MAELCLNLCEVLNASMLKEERLERIISLVMRRNAAEEPLTRIYAGSSFCSQYFLHINWWEPLLAVCREHRWKMTLTLPVFSQKDLKKGKERIGDILVSGADVIDEITVNDVGMLLYISGECTRKINLGRLFFKDARDVRVRDYDEGIMIPNLLTSRDSLPADWSRIHGIELDRMSREIDLTDCPLEGMVLGLHGPFCYMSTGNICKFASIHKKTEYKFRPNTSCAMECAGIYEHYRARFDGRDTDVIRFGRTIYYLKNDSRVIGKTVDRTIYFPVREAGEVMRGGDRHESTGSAQ</sequence>
<reference evidence="1" key="2">
    <citation type="submission" date="2021-04" db="EMBL/GenBank/DDBJ databases">
        <authorList>
            <person name="Gilroy R."/>
        </authorList>
    </citation>
    <scope>NUCLEOTIDE SEQUENCE</scope>
    <source>
        <strain evidence="1">ChiSxjej3B15-1167</strain>
    </source>
</reference>
<dbReference type="Proteomes" id="UP000886805">
    <property type="component" value="Unassembled WGS sequence"/>
</dbReference>
<accession>A0A9D1X7F7</accession>
<reference evidence="1" key="1">
    <citation type="journal article" date="2021" name="PeerJ">
        <title>Extensive microbial diversity within the chicken gut microbiome revealed by metagenomics and culture.</title>
        <authorList>
            <person name="Gilroy R."/>
            <person name="Ravi A."/>
            <person name="Getino M."/>
            <person name="Pursley I."/>
            <person name="Horton D.L."/>
            <person name="Alikhan N.F."/>
            <person name="Baker D."/>
            <person name="Gharbi K."/>
            <person name="Hall N."/>
            <person name="Watson M."/>
            <person name="Adriaenssens E.M."/>
            <person name="Foster-Nyarko E."/>
            <person name="Jarju S."/>
            <person name="Secka A."/>
            <person name="Antonio M."/>
            <person name="Oren A."/>
            <person name="Chaudhuri R.R."/>
            <person name="La Ragione R."/>
            <person name="Hildebrand F."/>
            <person name="Pallen M.J."/>
        </authorList>
    </citation>
    <scope>NUCLEOTIDE SEQUENCE</scope>
    <source>
        <strain evidence="1">ChiSxjej3B15-1167</strain>
    </source>
</reference>
<dbReference type="EMBL" id="DXEQ01000222">
    <property type="protein sequence ID" value="HIX72860.1"/>
    <property type="molecule type" value="Genomic_DNA"/>
</dbReference>
<evidence type="ECO:0000313" key="1">
    <source>
        <dbReference type="EMBL" id="HIX72860.1"/>
    </source>
</evidence>
<protein>
    <submittedName>
        <fullName evidence="1">Uncharacterized protein</fullName>
    </submittedName>
</protein>
<proteinExistence type="predicted"/>
<organism evidence="1 2">
    <name type="scientific">Candidatus Anaerobutyricum stercoripullorum</name>
    <dbReference type="NCBI Taxonomy" id="2838456"/>
    <lineage>
        <taxon>Bacteria</taxon>
        <taxon>Bacillati</taxon>
        <taxon>Bacillota</taxon>
        <taxon>Clostridia</taxon>
        <taxon>Lachnospirales</taxon>
        <taxon>Lachnospiraceae</taxon>
        <taxon>Anaerobutyricum</taxon>
    </lineage>
</organism>
<name>A0A9D1X7F7_9FIRM</name>
<gene>
    <name evidence="1" type="ORF">H9849_07540</name>
</gene>